<dbReference type="EMBL" id="FP565575">
    <property type="protein sequence ID" value="CBE67462.1"/>
    <property type="molecule type" value="Genomic_DNA"/>
</dbReference>
<protein>
    <submittedName>
        <fullName evidence="2">Uncharacterized protein</fullName>
    </submittedName>
</protein>
<feature type="region of interest" description="Disordered" evidence="1">
    <location>
        <begin position="1"/>
        <end position="26"/>
    </location>
</feature>
<proteinExistence type="predicted"/>
<dbReference type="STRING" id="671143.DAMO_0378"/>
<dbReference type="Proteomes" id="UP000006898">
    <property type="component" value="Chromosome"/>
</dbReference>
<gene>
    <name evidence="2" type="ORF">DAMO_0378</name>
</gene>
<feature type="region of interest" description="Disordered" evidence="1">
    <location>
        <begin position="38"/>
        <end position="75"/>
    </location>
</feature>
<dbReference type="KEGG" id="mox:DAMO_0378"/>
<reference evidence="2 3" key="1">
    <citation type="journal article" date="2010" name="Nature">
        <title>Nitrite-driven anaerobic methane oxidation by oxygenic bacteria.</title>
        <authorList>
            <person name="Ettwig K.F."/>
            <person name="Butler M.K."/>
            <person name="Le Paslier D."/>
            <person name="Pelletier E."/>
            <person name="Mangenot S."/>
            <person name="Kuypers M.M.M."/>
            <person name="Schreiber F."/>
            <person name="Dutilh B.E."/>
            <person name="Zedelius J."/>
            <person name="de Beer D."/>
            <person name="Gloerich J."/>
            <person name="Wessels H.J.C.T."/>
            <person name="van Allen T."/>
            <person name="Luesken F."/>
            <person name="Wu M."/>
            <person name="van de Pas-Schoonen K.T."/>
            <person name="Op den Camp H.J.M."/>
            <person name="Janssen-Megens E.M."/>
            <person name="Francoijs K-J."/>
            <person name="Stunnenberg H."/>
            <person name="Weissenbach J."/>
            <person name="Jetten M.S.M."/>
            <person name="Strous M."/>
        </authorList>
    </citation>
    <scope>NUCLEOTIDE SEQUENCE [LARGE SCALE GENOMIC DNA]</scope>
</reference>
<dbReference type="HOGENOM" id="CLU_2463352_0_0_0"/>
<dbReference type="AlphaFoldDB" id="D5MJ97"/>
<evidence type="ECO:0000313" key="3">
    <source>
        <dbReference type="Proteomes" id="UP000006898"/>
    </source>
</evidence>
<name>D5MJ97_METO1</name>
<evidence type="ECO:0000256" key="1">
    <source>
        <dbReference type="SAM" id="MobiDB-lite"/>
    </source>
</evidence>
<sequence>MLPVRGIASVSGRAFPGHNDTATRMDYGDFANSYCHIKKLRRSDPQDPPNNHKSHTEQHGPSQNKTRARRPPNASLCIRGLFRGCRGA</sequence>
<accession>D5MJ97</accession>
<organism evidence="2 3">
    <name type="scientific">Methylomirabilis oxygeniifera</name>
    <dbReference type="NCBI Taxonomy" id="671143"/>
    <lineage>
        <taxon>Bacteria</taxon>
        <taxon>Candidatus Methylomirabilota</taxon>
        <taxon>Candidatus Methylomirabilia</taxon>
        <taxon>Candidatus Methylomirabilales</taxon>
        <taxon>Candidatus Methylomirabilaceae</taxon>
        <taxon>Candidatus Methylomirabilis</taxon>
    </lineage>
</organism>
<evidence type="ECO:0000313" key="2">
    <source>
        <dbReference type="EMBL" id="CBE67462.1"/>
    </source>
</evidence>